<dbReference type="InterPro" id="IPR036855">
    <property type="entry name" value="Znf_CCCH_sf"/>
</dbReference>
<keyword evidence="2 4" id="KW-0863">Zinc-finger</keyword>
<evidence type="ECO:0000256" key="5">
    <source>
        <dbReference type="SAM" id="MobiDB-lite"/>
    </source>
</evidence>
<feature type="zinc finger region" description="C3H1-type" evidence="4">
    <location>
        <begin position="1"/>
        <end position="29"/>
    </location>
</feature>
<dbReference type="GO" id="GO:0008270">
    <property type="term" value="F:zinc ion binding"/>
    <property type="evidence" value="ECO:0007669"/>
    <property type="project" value="UniProtKB-KW"/>
</dbReference>
<dbReference type="PROSITE" id="PS50103">
    <property type="entry name" value="ZF_C3H1"/>
    <property type="match status" value="1"/>
</dbReference>
<keyword evidence="8" id="KW-1185">Reference proteome</keyword>
<gene>
    <name evidence="7" type="ORF">ElyMa_002534200</name>
</gene>
<keyword evidence="3 4" id="KW-0862">Zinc</keyword>
<sequence>MDIRPLCYFYHARGWCRHGSNCHYKHEIEDEVTSSPRLFGTPVYAILSPSQLPIAYGYSIFGGAPIPIISDERAVATLNSVSSGVFTKNIEAAPASVDLAHIPPSVPTDPVVAFSTLTPTDPEKASVSAPAVPKEASVPAPAVPEEASVSAPTAPVLCNPSHDTSTSLVASILPLAPPGPVVSFSPFTPTGPVDLIPSAPAPVSSAPAVPSDQNLGSTSPPPNPVNSIFSPSALSDFSVCTRRVSPLLIASPHAPNDTPQRRTYLLNLLKTRIKKIFMHSKASATNPLMLQVKAAYELTEHLTAWRLADEKKIESLCVSAWICDTSEFLTKVLELE</sequence>
<feature type="domain" description="C3H1-type" evidence="6">
    <location>
        <begin position="1"/>
        <end position="29"/>
    </location>
</feature>
<comment type="caution">
    <text evidence="7">The sequence shown here is derived from an EMBL/GenBank/DDBJ whole genome shotgun (WGS) entry which is preliminary data.</text>
</comment>
<dbReference type="EMBL" id="BMAT01005202">
    <property type="protein sequence ID" value="GFR89078.1"/>
    <property type="molecule type" value="Genomic_DNA"/>
</dbReference>
<evidence type="ECO:0000256" key="1">
    <source>
        <dbReference type="ARBA" id="ARBA00022723"/>
    </source>
</evidence>
<keyword evidence="1 4" id="KW-0479">Metal-binding</keyword>
<accession>A0AAV4GTC9</accession>
<evidence type="ECO:0000256" key="4">
    <source>
        <dbReference type="PROSITE-ProRule" id="PRU00723"/>
    </source>
</evidence>
<feature type="compositionally biased region" description="Low complexity" evidence="5">
    <location>
        <begin position="198"/>
        <end position="211"/>
    </location>
</feature>
<organism evidence="7 8">
    <name type="scientific">Elysia marginata</name>
    <dbReference type="NCBI Taxonomy" id="1093978"/>
    <lineage>
        <taxon>Eukaryota</taxon>
        <taxon>Metazoa</taxon>
        <taxon>Spiralia</taxon>
        <taxon>Lophotrochozoa</taxon>
        <taxon>Mollusca</taxon>
        <taxon>Gastropoda</taxon>
        <taxon>Heterobranchia</taxon>
        <taxon>Euthyneura</taxon>
        <taxon>Panpulmonata</taxon>
        <taxon>Sacoglossa</taxon>
        <taxon>Placobranchoidea</taxon>
        <taxon>Plakobranchidae</taxon>
        <taxon>Elysia</taxon>
    </lineage>
</organism>
<protein>
    <recommendedName>
        <fullName evidence="6">C3H1-type domain-containing protein</fullName>
    </recommendedName>
</protein>
<evidence type="ECO:0000259" key="6">
    <source>
        <dbReference type="PROSITE" id="PS50103"/>
    </source>
</evidence>
<evidence type="ECO:0000313" key="7">
    <source>
        <dbReference type="EMBL" id="GFR89078.1"/>
    </source>
</evidence>
<dbReference type="InterPro" id="IPR000571">
    <property type="entry name" value="Znf_CCCH"/>
</dbReference>
<evidence type="ECO:0000313" key="8">
    <source>
        <dbReference type="Proteomes" id="UP000762676"/>
    </source>
</evidence>
<reference evidence="7 8" key="1">
    <citation type="journal article" date="2021" name="Elife">
        <title>Chloroplast acquisition without the gene transfer in kleptoplastic sea slugs, Plakobranchus ocellatus.</title>
        <authorList>
            <person name="Maeda T."/>
            <person name="Takahashi S."/>
            <person name="Yoshida T."/>
            <person name="Shimamura S."/>
            <person name="Takaki Y."/>
            <person name="Nagai Y."/>
            <person name="Toyoda A."/>
            <person name="Suzuki Y."/>
            <person name="Arimoto A."/>
            <person name="Ishii H."/>
            <person name="Satoh N."/>
            <person name="Nishiyama T."/>
            <person name="Hasebe M."/>
            <person name="Maruyama T."/>
            <person name="Minagawa J."/>
            <person name="Obokata J."/>
            <person name="Shigenobu S."/>
        </authorList>
    </citation>
    <scope>NUCLEOTIDE SEQUENCE [LARGE SCALE GENOMIC DNA]</scope>
</reference>
<proteinExistence type="predicted"/>
<dbReference type="SUPFAM" id="SSF90229">
    <property type="entry name" value="CCCH zinc finger"/>
    <property type="match status" value="1"/>
</dbReference>
<dbReference type="Proteomes" id="UP000762676">
    <property type="component" value="Unassembled WGS sequence"/>
</dbReference>
<evidence type="ECO:0000256" key="3">
    <source>
        <dbReference type="ARBA" id="ARBA00022833"/>
    </source>
</evidence>
<dbReference type="AlphaFoldDB" id="A0AAV4GTC9"/>
<evidence type="ECO:0000256" key="2">
    <source>
        <dbReference type="ARBA" id="ARBA00022771"/>
    </source>
</evidence>
<name>A0AAV4GTC9_9GAST</name>
<dbReference type="Pfam" id="PF00642">
    <property type="entry name" value="zf-CCCH"/>
    <property type="match status" value="1"/>
</dbReference>
<feature type="region of interest" description="Disordered" evidence="5">
    <location>
        <begin position="198"/>
        <end position="221"/>
    </location>
</feature>